<reference evidence="1" key="1">
    <citation type="journal article" date="2017" name="Nature">
        <title>Asgard archaea illuminate the origin of eukaryotic cellular complexity.</title>
        <authorList>
            <person name="Zaremba-Niedzwiedzka K."/>
            <person name="Caceres E.F."/>
            <person name="Saw J.H."/>
            <person name="Backstrom D."/>
            <person name="Juzokaite L."/>
            <person name="Vancaester E."/>
            <person name="Seitz K.W."/>
            <person name="Anantharaman K."/>
            <person name="Starnawski P."/>
            <person name="Kjeldsen K.U."/>
            <person name="Scott M.B."/>
            <person name="Nunoura T."/>
            <person name="Banfield J.F."/>
            <person name="Schramm A."/>
            <person name="Baker B.J."/>
            <person name="Spang A."/>
            <person name="Ettema T.J.G."/>
        </authorList>
    </citation>
    <scope>NUCLEOTIDE SEQUENCE</scope>
    <source>
        <strain evidence="1">LCB_4</strain>
    </source>
</reference>
<dbReference type="KEGG" id="oyw:OdinLCB4_003095"/>
<dbReference type="Gene3D" id="1.25.40.10">
    <property type="entry name" value="Tetratricopeptide repeat domain"/>
    <property type="match status" value="1"/>
</dbReference>
<dbReference type="SUPFAM" id="SSF48452">
    <property type="entry name" value="TPR-like"/>
    <property type="match status" value="1"/>
</dbReference>
<evidence type="ECO:0000313" key="2">
    <source>
        <dbReference type="Proteomes" id="UP000186851"/>
    </source>
</evidence>
<dbReference type="InterPro" id="IPR011990">
    <property type="entry name" value="TPR-like_helical_dom_sf"/>
</dbReference>
<proteinExistence type="predicted"/>
<evidence type="ECO:0008006" key="3">
    <source>
        <dbReference type="Google" id="ProtNLM"/>
    </source>
</evidence>
<protein>
    <recommendedName>
        <fullName evidence="3">Tetratricopeptide repeat protein</fullName>
    </recommendedName>
</protein>
<dbReference type="AlphaFoldDB" id="A0AAF0D397"/>
<organism evidence="1 2">
    <name type="scientific">Odinarchaeota yellowstonii (strain LCB_4)</name>
    <dbReference type="NCBI Taxonomy" id="1841599"/>
    <lineage>
        <taxon>Archaea</taxon>
        <taxon>Promethearchaeati</taxon>
        <taxon>Candidatus Odinarchaeota</taxon>
        <taxon>Candidatus Odinarchaeia</taxon>
        <taxon>Candidatus Odinarchaeales</taxon>
        <taxon>Candidatus Odinarchaeaceae</taxon>
        <taxon>Candidatus Odinarchaeum</taxon>
    </lineage>
</organism>
<name>A0AAF0D397_ODILC</name>
<evidence type="ECO:0000313" key="1">
    <source>
        <dbReference type="EMBL" id="WEU40912.1"/>
    </source>
</evidence>
<accession>A0AAF0D397</accession>
<sequence>MEDVVKTAKECYDNACLLYASRKLDDAEKALKAALKYYETARRGREQYKKEISAILKLLGDVYHLKGEEEKSRNYYERSHKAWDWGST</sequence>
<dbReference type="Proteomes" id="UP000186851">
    <property type="component" value="Chromosome"/>
</dbReference>
<dbReference type="EMBL" id="CP091871">
    <property type="protein sequence ID" value="WEU40912.1"/>
    <property type="molecule type" value="Genomic_DNA"/>
</dbReference>
<reference evidence="1" key="2">
    <citation type="journal article" date="2022" name="Nat. Microbiol.">
        <title>A closed Candidatus Odinarchaeum chromosome exposes Asgard archaeal viruses.</title>
        <authorList>
            <person name="Tamarit D."/>
            <person name="Caceres E.F."/>
            <person name="Krupovic M."/>
            <person name="Nijland R."/>
            <person name="Eme L."/>
            <person name="Robinson N.P."/>
            <person name="Ettema T.J.G."/>
        </authorList>
    </citation>
    <scope>NUCLEOTIDE SEQUENCE</scope>
    <source>
        <strain evidence="1">LCB_4</strain>
    </source>
</reference>
<gene>
    <name evidence="1" type="ORF">OdinLCB4_003095</name>
</gene>